<proteinExistence type="predicted"/>
<reference evidence="1" key="1">
    <citation type="submission" date="2014-09" db="EMBL/GenBank/DDBJ databases">
        <authorList>
            <person name="Magalhaes I.L.F."/>
            <person name="Oliveira U."/>
            <person name="Santos F.R."/>
            <person name="Vidigal T.H.D.A."/>
            <person name="Brescovit A.D."/>
            <person name="Santos A.J."/>
        </authorList>
    </citation>
    <scope>NUCLEOTIDE SEQUENCE</scope>
    <source>
        <tissue evidence="1">Shoot tissue taken approximately 20 cm above the soil surface</tissue>
    </source>
</reference>
<dbReference type="EMBL" id="GBRH01184609">
    <property type="protein sequence ID" value="JAE13287.1"/>
    <property type="molecule type" value="Transcribed_RNA"/>
</dbReference>
<organism evidence="1">
    <name type="scientific">Arundo donax</name>
    <name type="common">Giant reed</name>
    <name type="synonym">Donax arundinaceus</name>
    <dbReference type="NCBI Taxonomy" id="35708"/>
    <lineage>
        <taxon>Eukaryota</taxon>
        <taxon>Viridiplantae</taxon>
        <taxon>Streptophyta</taxon>
        <taxon>Embryophyta</taxon>
        <taxon>Tracheophyta</taxon>
        <taxon>Spermatophyta</taxon>
        <taxon>Magnoliopsida</taxon>
        <taxon>Liliopsida</taxon>
        <taxon>Poales</taxon>
        <taxon>Poaceae</taxon>
        <taxon>PACMAD clade</taxon>
        <taxon>Arundinoideae</taxon>
        <taxon>Arundineae</taxon>
        <taxon>Arundo</taxon>
    </lineage>
</organism>
<name>A0A0A9FLR4_ARUDO</name>
<sequence length="25" mass="2863">MVAIKTMVYLINIPHQIINFICGVM</sequence>
<reference evidence="1" key="2">
    <citation type="journal article" date="2015" name="Data Brief">
        <title>Shoot transcriptome of the giant reed, Arundo donax.</title>
        <authorList>
            <person name="Barrero R.A."/>
            <person name="Guerrero F.D."/>
            <person name="Moolhuijzen P."/>
            <person name="Goolsby J.A."/>
            <person name="Tidwell J."/>
            <person name="Bellgard S.E."/>
            <person name="Bellgard M.I."/>
        </authorList>
    </citation>
    <scope>NUCLEOTIDE SEQUENCE</scope>
    <source>
        <tissue evidence="1">Shoot tissue taken approximately 20 cm above the soil surface</tissue>
    </source>
</reference>
<dbReference type="AlphaFoldDB" id="A0A0A9FLR4"/>
<protein>
    <submittedName>
        <fullName evidence="1">Uncharacterized protein</fullName>
    </submittedName>
</protein>
<accession>A0A0A9FLR4</accession>
<evidence type="ECO:0000313" key="1">
    <source>
        <dbReference type="EMBL" id="JAE13287.1"/>
    </source>
</evidence>